<dbReference type="InterPro" id="IPR017972">
    <property type="entry name" value="Cyt_P450_CS"/>
</dbReference>
<evidence type="ECO:0000256" key="6">
    <source>
        <dbReference type="ARBA" id="ARBA00023033"/>
    </source>
</evidence>
<dbReference type="OrthoDB" id="3215747at2"/>
<accession>E3IV79</accession>
<reference evidence="8 9" key="1">
    <citation type="submission" date="2010-10" db="EMBL/GenBank/DDBJ databases">
        <title>Complete sequence of Frankia sp. EuI1c.</title>
        <authorList>
            <consortium name="US DOE Joint Genome Institute"/>
            <person name="Lucas S."/>
            <person name="Copeland A."/>
            <person name="Lapidus A."/>
            <person name="Cheng J.-F."/>
            <person name="Bruce D."/>
            <person name="Goodwin L."/>
            <person name="Pitluck S."/>
            <person name="Chertkov O."/>
            <person name="Detter J.C."/>
            <person name="Han C."/>
            <person name="Tapia R."/>
            <person name="Land M."/>
            <person name="Hauser L."/>
            <person name="Jeffries C."/>
            <person name="Kyrpides N."/>
            <person name="Ivanova N."/>
            <person name="Mikhailova N."/>
            <person name="Beauchemin N."/>
            <person name="Sen A."/>
            <person name="Sur S.A."/>
            <person name="Gtari M."/>
            <person name="Wall L."/>
            <person name="Tisa L."/>
            <person name="Woyke T."/>
        </authorList>
    </citation>
    <scope>NUCLEOTIDE SEQUENCE [LARGE SCALE GENOMIC DNA]</scope>
    <source>
        <strain evidence="9">DSM 45817 / CECT 9037 / EuI1c</strain>
    </source>
</reference>
<evidence type="ECO:0000256" key="4">
    <source>
        <dbReference type="ARBA" id="ARBA00023002"/>
    </source>
</evidence>
<dbReference type="GO" id="GO:0020037">
    <property type="term" value="F:heme binding"/>
    <property type="evidence" value="ECO:0007669"/>
    <property type="project" value="InterPro"/>
</dbReference>
<dbReference type="Pfam" id="PF00067">
    <property type="entry name" value="p450"/>
    <property type="match status" value="1"/>
</dbReference>
<evidence type="ECO:0000256" key="2">
    <source>
        <dbReference type="ARBA" id="ARBA00022617"/>
    </source>
</evidence>
<sequence length="406" mass="45051">MTAPTVRPDLNLLDGRFYAGDQGDPHAAYAWLRANEPVFFDERSGLWGVASYAAVLEAEKQPHRFSSANGSRPGTGAFPHMIDMDDPEHTKRRKLVNRGFTPRRVQSRHDYLVELCDLLIDAVCEAGECDFVRDLAAPLPMIVIGDMLGVAPEDRARLLRWSDAMLSALDTNPSPEAVAESAEAFAGWHEHITSAVERRRSAPTDDLVSVLVHAEVDGDRLTDREVHSESLLILIGGDETTRHVISGGMAALLAHPDQRDLLVAEPERIPTAVEEMLRWVSPIKNMCRTVVADETWYGADLTAGQQLLLLYESANFDDAHFTDPERFDVTRAPNDHLAFGFGTHFCLGNQLARHELTVMFTRLLARLPDMELATGEPLRRRPANFVSGIEAMPVRFTPASPASRSR</sequence>
<evidence type="ECO:0000256" key="1">
    <source>
        <dbReference type="ARBA" id="ARBA00010617"/>
    </source>
</evidence>
<name>E3IV79_PSEI1</name>
<organism evidence="8 9">
    <name type="scientific">Pseudofrankia inefficax (strain DSM 45817 / CECT 9037 / DDB 130130 / EuI1c)</name>
    <name type="common">Frankia inefficax</name>
    <dbReference type="NCBI Taxonomy" id="298654"/>
    <lineage>
        <taxon>Bacteria</taxon>
        <taxon>Bacillati</taxon>
        <taxon>Actinomycetota</taxon>
        <taxon>Actinomycetes</taxon>
        <taxon>Frankiales</taxon>
        <taxon>Frankiaceae</taxon>
        <taxon>Pseudofrankia</taxon>
    </lineage>
</organism>
<dbReference type="CDD" id="cd11033">
    <property type="entry name" value="CYP142-like"/>
    <property type="match status" value="1"/>
</dbReference>
<dbReference type="HOGENOM" id="CLU_033716_0_2_11"/>
<protein>
    <submittedName>
        <fullName evidence="8">Cytochrome P450</fullName>
    </submittedName>
</protein>
<dbReference type="PRINTS" id="PR00359">
    <property type="entry name" value="BP450"/>
</dbReference>
<dbReference type="GO" id="GO:0036199">
    <property type="term" value="F:cholest-4-en-3-one 26-monooxygenase activity"/>
    <property type="evidence" value="ECO:0007669"/>
    <property type="project" value="TreeGrafter"/>
</dbReference>
<dbReference type="FunCoup" id="E3IV79">
    <property type="interactions" value="41"/>
</dbReference>
<keyword evidence="3 7" id="KW-0479">Metal-binding</keyword>
<dbReference type="Gene3D" id="1.10.630.10">
    <property type="entry name" value="Cytochrome P450"/>
    <property type="match status" value="1"/>
</dbReference>
<dbReference type="STRING" id="298654.FraEuI1c_2049"/>
<dbReference type="GO" id="GO:0006707">
    <property type="term" value="P:cholesterol catabolic process"/>
    <property type="evidence" value="ECO:0007669"/>
    <property type="project" value="TreeGrafter"/>
</dbReference>
<dbReference type="eggNOG" id="COG2124">
    <property type="taxonomic scope" value="Bacteria"/>
</dbReference>
<dbReference type="GO" id="GO:0008395">
    <property type="term" value="F:steroid hydroxylase activity"/>
    <property type="evidence" value="ECO:0007669"/>
    <property type="project" value="TreeGrafter"/>
</dbReference>
<dbReference type="RefSeq" id="WP_013423218.1">
    <property type="nucleotide sequence ID" value="NC_014666.1"/>
</dbReference>
<dbReference type="PANTHER" id="PTHR46696">
    <property type="entry name" value="P450, PUTATIVE (EUROFUNG)-RELATED"/>
    <property type="match status" value="1"/>
</dbReference>
<dbReference type="AlphaFoldDB" id="E3IV79"/>
<dbReference type="Proteomes" id="UP000002484">
    <property type="component" value="Chromosome"/>
</dbReference>
<gene>
    <name evidence="8" type="ordered locus">FraEuI1c_2049</name>
</gene>
<dbReference type="EMBL" id="CP002299">
    <property type="protein sequence ID" value="ADP80099.1"/>
    <property type="molecule type" value="Genomic_DNA"/>
</dbReference>
<comment type="similarity">
    <text evidence="1 7">Belongs to the cytochrome P450 family.</text>
</comment>
<proteinExistence type="inferred from homology"/>
<evidence type="ECO:0000256" key="3">
    <source>
        <dbReference type="ARBA" id="ARBA00022723"/>
    </source>
</evidence>
<evidence type="ECO:0000256" key="7">
    <source>
        <dbReference type="RuleBase" id="RU000461"/>
    </source>
</evidence>
<dbReference type="InParanoid" id="E3IV79"/>
<dbReference type="FunFam" id="1.10.630.10:FF:000018">
    <property type="entry name" value="Cytochrome P450 monooxygenase"/>
    <property type="match status" value="1"/>
</dbReference>
<dbReference type="PANTHER" id="PTHR46696:SF4">
    <property type="entry name" value="BIOTIN BIOSYNTHESIS CYTOCHROME P450"/>
    <property type="match status" value="1"/>
</dbReference>
<keyword evidence="5 7" id="KW-0408">Iron</keyword>
<dbReference type="InterPro" id="IPR036396">
    <property type="entry name" value="Cyt_P450_sf"/>
</dbReference>
<evidence type="ECO:0000313" key="8">
    <source>
        <dbReference type="EMBL" id="ADP80099.1"/>
    </source>
</evidence>
<keyword evidence="6 7" id="KW-0503">Monooxygenase</keyword>
<dbReference type="GO" id="GO:0005506">
    <property type="term" value="F:iron ion binding"/>
    <property type="evidence" value="ECO:0007669"/>
    <property type="project" value="InterPro"/>
</dbReference>
<dbReference type="InterPro" id="IPR001128">
    <property type="entry name" value="Cyt_P450"/>
</dbReference>
<dbReference type="PROSITE" id="PS00086">
    <property type="entry name" value="CYTOCHROME_P450"/>
    <property type="match status" value="1"/>
</dbReference>
<keyword evidence="4 7" id="KW-0560">Oxidoreductase</keyword>
<evidence type="ECO:0000313" key="9">
    <source>
        <dbReference type="Proteomes" id="UP000002484"/>
    </source>
</evidence>
<keyword evidence="9" id="KW-1185">Reference proteome</keyword>
<dbReference type="KEGG" id="fri:FraEuI1c_2049"/>
<dbReference type="InterPro" id="IPR002397">
    <property type="entry name" value="Cyt_P450_B"/>
</dbReference>
<evidence type="ECO:0000256" key="5">
    <source>
        <dbReference type="ARBA" id="ARBA00023004"/>
    </source>
</evidence>
<dbReference type="SUPFAM" id="SSF48264">
    <property type="entry name" value="Cytochrome P450"/>
    <property type="match status" value="1"/>
</dbReference>
<keyword evidence="2 7" id="KW-0349">Heme</keyword>